<gene>
    <name evidence="1" type="ORF">BOTBODRAFT_173042</name>
</gene>
<sequence>MKAIALPADVVLNIYHLNHYDSDSDSLNLSHVCRLWRDILHGYTAFWAKVDLHLGKRDPDRKAAYWVKRAGRKPLVIHVRCGRQQPVVSERKLTTIIARVGLVLRDCMDRWESFTMDTSSQEIEHLLLICTGYAPRLRVLNLNCWNGIRDVRRLLVPILPSIELPSDSSGLSVSTQGYIPRFTMPSIGITEISVDFSMDWPDEGYFNMNDLFSIFQSCPNLINFHLSAFGSDEMGPPLLNGFVILSRLTAFSLSWIRSVENVLSFLQLPLLESITLFEANWSDAARVALWNVFGSSPFLSSIIINHDDDKYCYERDPVPFHESPLTLHHVTTFHMEGSRTFLQPLLDLLTLPRVEKLELAGAPISTVHRFISSSTELRDVSLRNFRQVPADLDIPAHAPILLPSLTSLHVEDFPAFVDYIHAPRLKTLKLEEYYDSAHIVGSRAFLRAAVERSATALTTLHLRGLDVGDEDMQWCLERLSVLEELFISYCAISDAVLSALASPPSPDANASWLLPCLKTFLFENNDCITPSGAIKFLATRTLNPIPNISGEFGFNLDLSPKDAMTIMEYGSSLSRAHMYIHVSEESGDEL</sequence>
<protein>
    <recommendedName>
        <fullName evidence="3">F-box domain-containing protein</fullName>
    </recommendedName>
</protein>
<dbReference type="GO" id="GO:0031146">
    <property type="term" value="P:SCF-dependent proteasomal ubiquitin-dependent protein catabolic process"/>
    <property type="evidence" value="ECO:0007669"/>
    <property type="project" value="TreeGrafter"/>
</dbReference>
<dbReference type="AlphaFoldDB" id="A0A067MP88"/>
<dbReference type="PANTHER" id="PTHR13318">
    <property type="entry name" value="PARTNER OF PAIRED, ISOFORM B-RELATED"/>
    <property type="match status" value="1"/>
</dbReference>
<evidence type="ECO:0008006" key="3">
    <source>
        <dbReference type="Google" id="ProtNLM"/>
    </source>
</evidence>
<proteinExistence type="predicted"/>
<evidence type="ECO:0000313" key="1">
    <source>
        <dbReference type="EMBL" id="KDQ16530.1"/>
    </source>
</evidence>
<dbReference type="SUPFAM" id="SSF52047">
    <property type="entry name" value="RNI-like"/>
    <property type="match status" value="1"/>
</dbReference>
<dbReference type="HOGENOM" id="CLU_019609_0_0_1"/>
<name>A0A067MP88_BOTB1</name>
<reference evidence="2" key="1">
    <citation type="journal article" date="2014" name="Proc. Natl. Acad. Sci. U.S.A.">
        <title>Extensive sampling of basidiomycete genomes demonstrates inadequacy of the white-rot/brown-rot paradigm for wood decay fungi.</title>
        <authorList>
            <person name="Riley R."/>
            <person name="Salamov A.A."/>
            <person name="Brown D.W."/>
            <person name="Nagy L.G."/>
            <person name="Floudas D."/>
            <person name="Held B.W."/>
            <person name="Levasseur A."/>
            <person name="Lombard V."/>
            <person name="Morin E."/>
            <person name="Otillar R."/>
            <person name="Lindquist E.A."/>
            <person name="Sun H."/>
            <person name="LaButti K.M."/>
            <person name="Schmutz J."/>
            <person name="Jabbour D."/>
            <person name="Luo H."/>
            <person name="Baker S.E."/>
            <person name="Pisabarro A.G."/>
            <person name="Walton J.D."/>
            <person name="Blanchette R.A."/>
            <person name="Henrissat B."/>
            <person name="Martin F."/>
            <person name="Cullen D."/>
            <person name="Hibbett D.S."/>
            <person name="Grigoriev I.V."/>
        </authorList>
    </citation>
    <scope>NUCLEOTIDE SEQUENCE [LARGE SCALE GENOMIC DNA]</scope>
    <source>
        <strain evidence="2">FD-172 SS1</strain>
    </source>
</reference>
<evidence type="ECO:0000313" key="2">
    <source>
        <dbReference type="Proteomes" id="UP000027195"/>
    </source>
</evidence>
<dbReference type="InterPro" id="IPR032675">
    <property type="entry name" value="LRR_dom_sf"/>
</dbReference>
<dbReference type="Gene3D" id="3.80.10.10">
    <property type="entry name" value="Ribonuclease Inhibitor"/>
    <property type="match status" value="1"/>
</dbReference>
<dbReference type="Proteomes" id="UP000027195">
    <property type="component" value="Unassembled WGS sequence"/>
</dbReference>
<keyword evidence="2" id="KW-1185">Reference proteome</keyword>
<dbReference type="EMBL" id="KL198027">
    <property type="protein sequence ID" value="KDQ16530.1"/>
    <property type="molecule type" value="Genomic_DNA"/>
</dbReference>
<dbReference type="GO" id="GO:0019005">
    <property type="term" value="C:SCF ubiquitin ligase complex"/>
    <property type="evidence" value="ECO:0007669"/>
    <property type="project" value="TreeGrafter"/>
</dbReference>
<dbReference type="SUPFAM" id="SSF81383">
    <property type="entry name" value="F-box domain"/>
    <property type="match status" value="1"/>
</dbReference>
<dbReference type="PANTHER" id="PTHR13318:SF95">
    <property type="entry name" value="F-BOX PROTEIN YLR352W"/>
    <property type="match status" value="1"/>
</dbReference>
<accession>A0A067MP88</accession>
<dbReference type="InParanoid" id="A0A067MP88"/>
<dbReference type="InterPro" id="IPR036047">
    <property type="entry name" value="F-box-like_dom_sf"/>
</dbReference>
<dbReference type="OrthoDB" id="2886770at2759"/>
<organism evidence="1 2">
    <name type="scientific">Botryobasidium botryosum (strain FD-172 SS1)</name>
    <dbReference type="NCBI Taxonomy" id="930990"/>
    <lineage>
        <taxon>Eukaryota</taxon>
        <taxon>Fungi</taxon>
        <taxon>Dikarya</taxon>
        <taxon>Basidiomycota</taxon>
        <taxon>Agaricomycotina</taxon>
        <taxon>Agaricomycetes</taxon>
        <taxon>Cantharellales</taxon>
        <taxon>Botryobasidiaceae</taxon>
        <taxon>Botryobasidium</taxon>
    </lineage>
</organism>
<dbReference type="STRING" id="930990.A0A067MP88"/>